<reference evidence="1" key="1">
    <citation type="journal article" date="2021" name="Proc. Natl. Acad. Sci. U.S.A.">
        <title>A Catalog of Tens of Thousands of Viruses from Human Metagenomes Reveals Hidden Associations with Chronic Diseases.</title>
        <authorList>
            <person name="Tisza M.J."/>
            <person name="Buck C.B."/>
        </authorList>
    </citation>
    <scope>NUCLEOTIDE SEQUENCE</scope>
    <source>
        <strain evidence="1">CtLl75</strain>
    </source>
</reference>
<organism evidence="1">
    <name type="scientific">virus sp. ctLl75</name>
    <dbReference type="NCBI Taxonomy" id="2828249"/>
    <lineage>
        <taxon>Viruses</taxon>
    </lineage>
</organism>
<accession>A0A8S5RAK5</accession>
<sequence>MYNAIRNSTFSVQDFTKSLNEATGVVNDTHKNMETFGEWISRVWS</sequence>
<proteinExistence type="predicted"/>
<protein>
    <submittedName>
        <fullName evidence="1">Uncharacterized protein</fullName>
    </submittedName>
</protein>
<dbReference type="EMBL" id="BK059085">
    <property type="protein sequence ID" value="DAE28400.1"/>
    <property type="molecule type" value="Genomic_DNA"/>
</dbReference>
<name>A0A8S5RAK5_9VIRU</name>
<evidence type="ECO:0000313" key="1">
    <source>
        <dbReference type="EMBL" id="DAE28400.1"/>
    </source>
</evidence>